<dbReference type="KEGG" id="bliq:INP51_06270"/>
<feature type="domain" description="HTH cro/C1-type" evidence="1">
    <location>
        <begin position="6"/>
        <end position="58"/>
    </location>
</feature>
<organism evidence="2 3">
    <name type="scientific">Blautia liquoris</name>
    <dbReference type="NCBI Taxonomy" id="2779518"/>
    <lineage>
        <taxon>Bacteria</taxon>
        <taxon>Bacillati</taxon>
        <taxon>Bacillota</taxon>
        <taxon>Clostridia</taxon>
        <taxon>Lachnospirales</taxon>
        <taxon>Lachnospiraceae</taxon>
        <taxon>Blautia</taxon>
    </lineage>
</organism>
<evidence type="ECO:0000313" key="3">
    <source>
        <dbReference type="Proteomes" id="UP000593601"/>
    </source>
</evidence>
<keyword evidence="3" id="KW-1185">Reference proteome</keyword>
<sequence length="72" mass="8282">MVNTNKLRGKMIEHGMNVEELSLALGMNRATFYRRLNSDGEEFSIREADMIVNILKLKKEEANAIFFSQFVA</sequence>
<gene>
    <name evidence="2" type="ORF">INP51_06270</name>
</gene>
<evidence type="ECO:0000259" key="1">
    <source>
        <dbReference type="Pfam" id="PF13443"/>
    </source>
</evidence>
<dbReference type="RefSeq" id="WP_193736864.1">
    <property type="nucleotide sequence ID" value="NZ_CP063304.1"/>
</dbReference>
<dbReference type="AlphaFoldDB" id="A0A7M2RJR5"/>
<dbReference type="InterPro" id="IPR001387">
    <property type="entry name" value="Cro/C1-type_HTH"/>
</dbReference>
<name>A0A7M2RJR5_9FIRM</name>
<dbReference type="Proteomes" id="UP000593601">
    <property type="component" value="Chromosome"/>
</dbReference>
<dbReference type="Pfam" id="PF13443">
    <property type="entry name" value="HTH_26"/>
    <property type="match status" value="1"/>
</dbReference>
<evidence type="ECO:0000313" key="2">
    <source>
        <dbReference type="EMBL" id="QOV20545.1"/>
    </source>
</evidence>
<protein>
    <submittedName>
        <fullName evidence="2">Helix-turn-helix domain-containing protein</fullName>
    </submittedName>
</protein>
<accession>A0A7M2RJR5</accession>
<reference evidence="2 3" key="1">
    <citation type="submission" date="2020-10" db="EMBL/GenBank/DDBJ databases">
        <title>Blautia liquoris sp.nov., isolated from the mud in a fermentation cellar used for the production of Chinese strong-flavoured liquor.</title>
        <authorList>
            <person name="Lu L."/>
        </authorList>
    </citation>
    <scope>NUCLEOTIDE SEQUENCE [LARGE SCALE GENOMIC DNA]</scope>
    <source>
        <strain evidence="2 3">LZLJ-3</strain>
    </source>
</reference>
<proteinExistence type="predicted"/>
<dbReference type="EMBL" id="CP063304">
    <property type="protein sequence ID" value="QOV20545.1"/>
    <property type="molecule type" value="Genomic_DNA"/>
</dbReference>